<dbReference type="Proteomes" id="UP000738402">
    <property type="component" value="Unassembled WGS sequence"/>
</dbReference>
<evidence type="ECO:0000313" key="2">
    <source>
        <dbReference type="EMBL" id="KAG7725187.1"/>
    </source>
</evidence>
<reference evidence="2 4" key="1">
    <citation type="journal article" date="2021" name="G3 (Bethesda)">
        <title>Genomic diversity, chromosomal rearrangements, and interspecies hybridization in the ogataea polymorpha species complex.</title>
        <authorList>
            <person name="Hanson S.J."/>
            <person name="Cinneide E.O."/>
            <person name="Salzberg L.I."/>
            <person name="Wolfe K.H."/>
            <person name="McGowan J."/>
            <person name="Fitzpatrick D.A."/>
            <person name="Matlin K."/>
        </authorList>
    </citation>
    <scope>NUCLEOTIDE SEQUENCE</scope>
    <source>
        <strain evidence="3">81-436-3</strain>
        <strain evidence="2">83-405-1</strain>
    </source>
</reference>
<dbReference type="AlphaFoldDB" id="A0AAN6D292"/>
<organism evidence="2 5">
    <name type="scientific">Ogataea haglerorum</name>
    <dbReference type="NCBI Taxonomy" id="1937702"/>
    <lineage>
        <taxon>Eukaryota</taxon>
        <taxon>Fungi</taxon>
        <taxon>Dikarya</taxon>
        <taxon>Ascomycota</taxon>
        <taxon>Saccharomycotina</taxon>
        <taxon>Pichiomycetes</taxon>
        <taxon>Pichiales</taxon>
        <taxon>Pichiaceae</taxon>
        <taxon>Ogataea</taxon>
    </lineage>
</organism>
<comment type="caution">
    <text evidence="2">The sequence shown here is derived from an EMBL/GenBank/DDBJ whole genome shotgun (WGS) entry which is preliminary data.</text>
</comment>
<name>A0AAN6D292_9ASCO</name>
<dbReference type="EMBL" id="JAHLUN010000022">
    <property type="protein sequence ID" value="KAG7761662.1"/>
    <property type="molecule type" value="Genomic_DNA"/>
</dbReference>
<sequence length="380" mass="43635">MSGSHKSKRALNTKKQAKRVHESDLELRKKRKVLKTNAAGKLVKNVGYRATDDEVSAAYDAENEKFISKRDLRFNFSNIINQQPFFSHPSRTTIDLHSEMKLQRQRRLVELDMLREKELEDTKENEETGSDDDLLSFPSSEDEEFMDSKLPRFHELTTLGGDYNSCNSKLESLTTGLEQVDRLIRQLSDHDAEVDMLDIHDKSVLKSFEDELDVKHKERNNLKAPCVTEISTKQSSCQLLSETSTFRSLSNENQNAMSPPVIENQSQTLEPYESSEVSFDEFLNLGEDSCTTNDTDNERLNSFSPKTAIDHSSTLSRIRNFEYRYSHDKINLALVDNLSCQADIRRKNKKGPLNKSALFYGNHCEMIINDSLFQLNDFVI</sequence>
<evidence type="ECO:0000256" key="1">
    <source>
        <dbReference type="SAM" id="MobiDB-lite"/>
    </source>
</evidence>
<gene>
    <name evidence="2" type="ORF">KL933_004201</name>
    <name evidence="3" type="ORF">KL946_005308</name>
</gene>
<proteinExistence type="predicted"/>
<dbReference type="Proteomes" id="UP000697297">
    <property type="component" value="Unassembled WGS sequence"/>
</dbReference>
<evidence type="ECO:0000313" key="5">
    <source>
        <dbReference type="Proteomes" id="UP000738402"/>
    </source>
</evidence>
<feature type="region of interest" description="Disordered" evidence="1">
    <location>
        <begin position="1"/>
        <end position="23"/>
    </location>
</feature>
<evidence type="ECO:0000313" key="3">
    <source>
        <dbReference type="EMBL" id="KAG7761662.1"/>
    </source>
</evidence>
<evidence type="ECO:0000313" key="4">
    <source>
        <dbReference type="Proteomes" id="UP000697297"/>
    </source>
</evidence>
<protein>
    <submittedName>
        <fullName evidence="2">Uncharacterized protein</fullName>
    </submittedName>
</protein>
<accession>A0AAN6D292</accession>
<keyword evidence="4" id="KW-1185">Reference proteome</keyword>
<dbReference type="EMBL" id="JAHLUH010000013">
    <property type="protein sequence ID" value="KAG7725187.1"/>
    <property type="molecule type" value="Genomic_DNA"/>
</dbReference>
<feature type="compositionally biased region" description="Basic residues" evidence="1">
    <location>
        <begin position="1"/>
        <end position="18"/>
    </location>
</feature>